<dbReference type="AlphaFoldDB" id="E4Y2T6"/>
<dbReference type="EMBL" id="FN653932">
    <property type="protein sequence ID" value="CBY17790.1"/>
    <property type="molecule type" value="Genomic_DNA"/>
</dbReference>
<evidence type="ECO:0000313" key="2">
    <source>
        <dbReference type="Proteomes" id="UP000001307"/>
    </source>
</evidence>
<accession>E4Y2T6</accession>
<dbReference type="InParanoid" id="E4Y2T6"/>
<keyword evidence="2" id="KW-1185">Reference proteome</keyword>
<sequence>MVACNEDDKKLLLWNKLSPHASETLEMLEISEVDLAGISLDELFILTDDFFKSVAENQQSTMIANELNAKLDKEKSDLDFIHIDEISLNVPAEITDAATLLGANVSSYSNTQQDVVTKIEQMKTQVDCQTFTSESDSIIGELESIDGQFFARKEEQADQLENQLIILKKTLCVEKESLETYRKAGEDIYQTEFLMDKKFVAYSSFTKNMKDLIKNLH</sequence>
<name>E4Y2T6_OIKDI</name>
<protein>
    <submittedName>
        <fullName evidence="1">Uncharacterized protein</fullName>
    </submittedName>
</protein>
<organism evidence="1">
    <name type="scientific">Oikopleura dioica</name>
    <name type="common">Tunicate</name>
    <dbReference type="NCBI Taxonomy" id="34765"/>
    <lineage>
        <taxon>Eukaryota</taxon>
        <taxon>Metazoa</taxon>
        <taxon>Chordata</taxon>
        <taxon>Tunicata</taxon>
        <taxon>Appendicularia</taxon>
        <taxon>Copelata</taxon>
        <taxon>Oikopleuridae</taxon>
        <taxon>Oikopleura</taxon>
    </lineage>
</organism>
<dbReference type="Proteomes" id="UP000001307">
    <property type="component" value="Unassembled WGS sequence"/>
</dbReference>
<gene>
    <name evidence="1" type="ORF">GSOID_T00016494001</name>
</gene>
<proteinExistence type="predicted"/>
<reference evidence="1" key="1">
    <citation type="journal article" date="2010" name="Science">
        <title>Plasticity of animal genome architecture unmasked by rapid evolution of a pelagic tunicate.</title>
        <authorList>
            <person name="Denoeud F."/>
            <person name="Henriet S."/>
            <person name="Mungpakdee S."/>
            <person name="Aury J.M."/>
            <person name="Da Silva C."/>
            <person name="Brinkmann H."/>
            <person name="Mikhaleva J."/>
            <person name="Olsen L.C."/>
            <person name="Jubin C."/>
            <person name="Canestro C."/>
            <person name="Bouquet J.M."/>
            <person name="Danks G."/>
            <person name="Poulain J."/>
            <person name="Campsteijn C."/>
            <person name="Adamski M."/>
            <person name="Cross I."/>
            <person name="Yadetie F."/>
            <person name="Muffato M."/>
            <person name="Louis A."/>
            <person name="Butcher S."/>
            <person name="Tsagkogeorga G."/>
            <person name="Konrad A."/>
            <person name="Singh S."/>
            <person name="Jensen M.F."/>
            <person name="Cong E.H."/>
            <person name="Eikeseth-Otteraa H."/>
            <person name="Noel B."/>
            <person name="Anthouard V."/>
            <person name="Porcel B.M."/>
            <person name="Kachouri-Lafond R."/>
            <person name="Nishino A."/>
            <person name="Ugolini M."/>
            <person name="Chourrout P."/>
            <person name="Nishida H."/>
            <person name="Aasland R."/>
            <person name="Huzurbazar S."/>
            <person name="Westhof E."/>
            <person name="Delsuc F."/>
            <person name="Lehrach H."/>
            <person name="Reinhardt R."/>
            <person name="Weissenbach J."/>
            <person name="Roy S.W."/>
            <person name="Artiguenave F."/>
            <person name="Postlethwait J.H."/>
            <person name="Manak J.R."/>
            <person name="Thompson E.M."/>
            <person name="Jaillon O."/>
            <person name="Du Pasquier L."/>
            <person name="Boudinot P."/>
            <person name="Liberles D.A."/>
            <person name="Volff J.N."/>
            <person name="Philippe H."/>
            <person name="Lenhard B."/>
            <person name="Roest Crollius H."/>
            <person name="Wincker P."/>
            <person name="Chourrout D."/>
        </authorList>
    </citation>
    <scope>NUCLEOTIDE SEQUENCE [LARGE SCALE GENOMIC DNA]</scope>
</reference>
<evidence type="ECO:0000313" key="1">
    <source>
        <dbReference type="EMBL" id="CBY17790.1"/>
    </source>
</evidence>